<accession>A0A834K5E2</accession>
<evidence type="ECO:0000313" key="11">
    <source>
        <dbReference type="EMBL" id="KAF7400378.1"/>
    </source>
</evidence>
<feature type="compositionally biased region" description="Polar residues" evidence="8">
    <location>
        <begin position="540"/>
        <end position="552"/>
    </location>
</feature>
<dbReference type="EMBL" id="JACSEA010000005">
    <property type="protein sequence ID" value="KAF7400378.1"/>
    <property type="molecule type" value="Genomic_DNA"/>
</dbReference>
<keyword evidence="3 7" id="KW-0479">Metal-binding</keyword>
<feature type="domain" description="LIM zinc-binding" evidence="9">
    <location>
        <begin position="641"/>
        <end position="705"/>
    </location>
</feature>
<dbReference type="GO" id="GO:0005737">
    <property type="term" value="C:cytoplasm"/>
    <property type="evidence" value="ECO:0007669"/>
    <property type="project" value="UniProtKB-SubCell"/>
</dbReference>
<dbReference type="PROSITE" id="PS51303">
    <property type="entry name" value="PET"/>
    <property type="match status" value="1"/>
</dbReference>
<dbReference type="CDD" id="cd09340">
    <property type="entry name" value="LIM1_Testin_like"/>
    <property type="match status" value="1"/>
</dbReference>
<proteinExistence type="predicted"/>
<comment type="caution">
    <text evidence="11">The sequence shown here is derived from an EMBL/GenBank/DDBJ whole genome shotgun (WGS) entry which is preliminary data.</text>
</comment>
<keyword evidence="4" id="KW-0677">Repeat</keyword>
<evidence type="ECO:0000313" key="12">
    <source>
        <dbReference type="Proteomes" id="UP000614350"/>
    </source>
</evidence>
<evidence type="ECO:0000256" key="1">
    <source>
        <dbReference type="ARBA" id="ARBA00004496"/>
    </source>
</evidence>
<dbReference type="CDD" id="cd09341">
    <property type="entry name" value="LIM2_Testin_like"/>
    <property type="match status" value="1"/>
</dbReference>
<name>A0A834K5E2_VESVU</name>
<evidence type="ECO:0000256" key="2">
    <source>
        <dbReference type="ARBA" id="ARBA00022490"/>
    </source>
</evidence>
<dbReference type="CDD" id="cd09829">
    <property type="entry name" value="PET_testin"/>
    <property type="match status" value="1"/>
</dbReference>
<dbReference type="InterPro" id="IPR033724">
    <property type="entry name" value="PET_testin"/>
</dbReference>
<dbReference type="FunFam" id="2.10.110.10:FF:000005">
    <property type="entry name" value="Testin isoform 1"/>
    <property type="match status" value="1"/>
</dbReference>
<organism evidence="11 12">
    <name type="scientific">Vespula vulgaris</name>
    <name type="common">Yellow jacket</name>
    <name type="synonym">Wasp</name>
    <dbReference type="NCBI Taxonomy" id="7454"/>
    <lineage>
        <taxon>Eukaryota</taxon>
        <taxon>Metazoa</taxon>
        <taxon>Ecdysozoa</taxon>
        <taxon>Arthropoda</taxon>
        <taxon>Hexapoda</taxon>
        <taxon>Insecta</taxon>
        <taxon>Pterygota</taxon>
        <taxon>Neoptera</taxon>
        <taxon>Endopterygota</taxon>
        <taxon>Hymenoptera</taxon>
        <taxon>Apocrita</taxon>
        <taxon>Aculeata</taxon>
        <taxon>Vespoidea</taxon>
        <taxon>Vespidae</taxon>
        <taxon>Vespinae</taxon>
        <taxon>Vespula</taxon>
    </lineage>
</organism>
<dbReference type="PROSITE" id="PS50023">
    <property type="entry name" value="LIM_DOMAIN_2"/>
    <property type="match status" value="2"/>
</dbReference>
<protein>
    <recommendedName>
        <fullName evidence="13">Testin</fullName>
    </recommendedName>
</protein>
<evidence type="ECO:0000256" key="4">
    <source>
        <dbReference type="ARBA" id="ARBA00022737"/>
    </source>
</evidence>
<comment type="subcellular location">
    <subcellularLocation>
        <location evidence="1">Cytoplasm</location>
    </subcellularLocation>
</comment>
<dbReference type="PANTHER" id="PTHR24211">
    <property type="entry name" value="LIM DOMAIN-CONTAINING PROTEIN"/>
    <property type="match status" value="1"/>
</dbReference>
<sequence length="829" mass="93576">MRRVPCAKSYNEYITIYIVFKQKDMEQTGDRPQWLLELENRKKKPHLAHEAGAGAPCMICNALCPGLDLHFWRKTCKICKCSRDDHDVVNDDFPQFDLLFGPSGKSKRKPMLLVISNKKQNNSETVFDWIPPDTTKELATDYMNALPIEKLPISGSTGAILRKQLLQKQLPLHDIDHKACDELSEVEKKELENYVENLKKYVGQGKVIKMLGARPFDRSLMTPINATDMQRFNSQHKSQISVTIPQLRTPSSFTKNIPYLKVPFENRPDAKINMETKDNERNVLDNKSSKPASFHKLVNSSVSTYDANSELPVICQHEFCEPLHCKHTEINPCSLPTTNHDKKLKHIEQNTVHHKSNVDLQVEPPNTEIFDKHPEMNLLEVADNILANALLPPSAINVHDIVSSTLDKKELMFIRDKLNSKYSMQDNSQVNHTRNFAHNKGVDKAAIMDSQKNLSSIGSMPKSNVIDMTKNDPQHGIKPITAEKRVSKPVSEVVQSTCASNIAPTFIQDKTSSIHARNKPSNTISYSPQTQNVISNADSFENKPMSSINAQDKYNIDHKEEPKKSESSTLPSDIDNTNCIKGKLSGIKNVQSAISYSENLQNQIFPFEPNCKINQSTENQPDIDSVNGAVKGLTIESSKPQNCEKCQKEINVGDVVVTVDKAKNILWHPGCFVCSACNELLVDLVYFYYKNQLYCGRDLAALLGIPRCFACDELIFVREYTVAEGHNYHVKHFCCWDCDIPLAGQQYISENDHPLCLPCYQNTYAKTCNACNAVIAADQQGVAIKNLNFHAIEMCFCCYMCKKNLLNSRMAVKEDKLFCSKDCISKFSN</sequence>
<gene>
    <name evidence="11" type="ORF">HZH66_005562</name>
</gene>
<feature type="domain" description="PET" evidence="10">
    <location>
        <begin position="108"/>
        <end position="219"/>
    </location>
</feature>
<dbReference type="Gene3D" id="2.10.110.10">
    <property type="entry name" value="Cysteine Rich Protein"/>
    <property type="match status" value="3"/>
</dbReference>
<keyword evidence="12" id="KW-1185">Reference proteome</keyword>
<dbReference type="InterPro" id="IPR001781">
    <property type="entry name" value="Znf_LIM"/>
</dbReference>
<feature type="compositionally biased region" description="Basic and acidic residues" evidence="8">
    <location>
        <begin position="554"/>
        <end position="566"/>
    </location>
</feature>
<evidence type="ECO:0000259" key="9">
    <source>
        <dbReference type="PROSITE" id="PS50023"/>
    </source>
</evidence>
<evidence type="ECO:0008006" key="13">
    <source>
        <dbReference type="Google" id="ProtNLM"/>
    </source>
</evidence>
<dbReference type="InterPro" id="IPR010442">
    <property type="entry name" value="PET_domain"/>
</dbReference>
<dbReference type="InterPro" id="IPR047120">
    <property type="entry name" value="Pk/Esn/Tes"/>
</dbReference>
<dbReference type="GO" id="GO:0008270">
    <property type="term" value="F:zinc ion binding"/>
    <property type="evidence" value="ECO:0007669"/>
    <property type="project" value="InterPro"/>
</dbReference>
<keyword evidence="6 7" id="KW-0440">LIM domain</keyword>
<dbReference type="PANTHER" id="PTHR24211:SF22">
    <property type="entry name" value="TESTIN"/>
    <property type="match status" value="1"/>
</dbReference>
<dbReference type="AlphaFoldDB" id="A0A834K5E2"/>
<evidence type="ECO:0000256" key="3">
    <source>
        <dbReference type="ARBA" id="ARBA00022723"/>
    </source>
</evidence>
<evidence type="ECO:0000259" key="10">
    <source>
        <dbReference type="PROSITE" id="PS51303"/>
    </source>
</evidence>
<reference evidence="11" key="1">
    <citation type="journal article" date="2020" name="G3 (Bethesda)">
        <title>High-Quality Assemblies for Three Invasive Social Wasps from the &lt;i&gt;Vespula&lt;/i&gt; Genus.</title>
        <authorList>
            <person name="Harrop T.W.R."/>
            <person name="Guhlin J."/>
            <person name="McLaughlin G.M."/>
            <person name="Permina E."/>
            <person name="Stockwell P."/>
            <person name="Gilligan J."/>
            <person name="Le Lec M.F."/>
            <person name="Gruber M.A.M."/>
            <person name="Quinn O."/>
            <person name="Lovegrove M."/>
            <person name="Duncan E.J."/>
            <person name="Remnant E.J."/>
            <person name="Van Eeckhoven J."/>
            <person name="Graham B."/>
            <person name="Knapp R.A."/>
            <person name="Langford K.W."/>
            <person name="Kronenberg Z."/>
            <person name="Press M.O."/>
            <person name="Eacker S.M."/>
            <person name="Wilson-Rankin E.E."/>
            <person name="Purcell J."/>
            <person name="Lester P.J."/>
            <person name="Dearden P.K."/>
        </authorList>
    </citation>
    <scope>NUCLEOTIDE SEQUENCE</scope>
    <source>
        <strain evidence="11">Marl-1</strain>
    </source>
</reference>
<evidence type="ECO:0000256" key="7">
    <source>
        <dbReference type="PROSITE-ProRule" id="PRU00125"/>
    </source>
</evidence>
<feature type="region of interest" description="Disordered" evidence="8">
    <location>
        <begin position="540"/>
        <end position="574"/>
    </location>
</feature>
<dbReference type="Pfam" id="PF00412">
    <property type="entry name" value="LIM"/>
    <property type="match status" value="3"/>
</dbReference>
<evidence type="ECO:0000256" key="6">
    <source>
        <dbReference type="ARBA" id="ARBA00023038"/>
    </source>
</evidence>
<evidence type="ECO:0000256" key="5">
    <source>
        <dbReference type="ARBA" id="ARBA00022833"/>
    </source>
</evidence>
<dbReference type="SUPFAM" id="SSF57716">
    <property type="entry name" value="Glucocorticoid receptor-like (DNA-binding domain)"/>
    <property type="match status" value="2"/>
</dbReference>
<keyword evidence="2" id="KW-0963">Cytoplasm</keyword>
<feature type="domain" description="LIM zinc-binding" evidence="9">
    <location>
        <begin position="706"/>
        <end position="766"/>
    </location>
</feature>
<evidence type="ECO:0000256" key="8">
    <source>
        <dbReference type="SAM" id="MobiDB-lite"/>
    </source>
</evidence>
<dbReference type="Pfam" id="PF06297">
    <property type="entry name" value="PET"/>
    <property type="match status" value="1"/>
</dbReference>
<keyword evidence="5 7" id="KW-0862">Zinc</keyword>
<dbReference type="SMART" id="SM00132">
    <property type="entry name" value="LIM"/>
    <property type="match status" value="3"/>
</dbReference>
<dbReference type="Proteomes" id="UP000614350">
    <property type="component" value="Unassembled WGS sequence"/>
</dbReference>
<dbReference type="PROSITE" id="PS00478">
    <property type="entry name" value="LIM_DOMAIN_1"/>
    <property type="match status" value="2"/>
</dbReference>